<dbReference type="InterPro" id="IPR000182">
    <property type="entry name" value="GNAT_dom"/>
</dbReference>
<dbReference type="RefSeq" id="WP_129835378.1">
    <property type="nucleotide sequence ID" value="NZ_CP035704.1"/>
</dbReference>
<evidence type="ECO:0000313" key="4">
    <source>
        <dbReference type="EMBL" id="QBB71908.1"/>
    </source>
</evidence>
<evidence type="ECO:0000259" key="3">
    <source>
        <dbReference type="PROSITE" id="PS51186"/>
    </source>
</evidence>
<gene>
    <name evidence="4" type="ORF">ELE36_16935</name>
</gene>
<dbReference type="Proteomes" id="UP000291562">
    <property type="component" value="Chromosome"/>
</dbReference>
<name>A0A411HN55_9GAMM</name>
<evidence type="ECO:0000256" key="2">
    <source>
        <dbReference type="ARBA" id="ARBA00023315"/>
    </source>
</evidence>
<sequence length="177" mass="20106">MSAQILAHGWADSSAALALRNESAADTVFLEALYASVRAEEMRPVPWPDQAKRDFLQQQFQLQHEHYRRVYIGADFLVVEHEGEPIGRIYVYRTPNEIRLMDIALIERMRGGGIGSSLLDALMQEATIKQIQLALHVEPNNPAQRLYQRLGFSLIEDRGVYHFLGWRTPAPDTSDSS</sequence>
<keyword evidence="2" id="KW-0012">Acyltransferase</keyword>
<dbReference type="Pfam" id="PF00583">
    <property type="entry name" value="Acetyltransf_1"/>
    <property type="match status" value="1"/>
</dbReference>
<feature type="domain" description="N-acetyltransferase" evidence="3">
    <location>
        <begin position="17"/>
        <end position="171"/>
    </location>
</feature>
<dbReference type="AlphaFoldDB" id="A0A411HN55"/>
<accession>A0A411HN55</accession>
<organism evidence="4 5">
    <name type="scientific">Pseudolysobacter antarcticus</name>
    <dbReference type="NCBI Taxonomy" id="2511995"/>
    <lineage>
        <taxon>Bacteria</taxon>
        <taxon>Pseudomonadati</taxon>
        <taxon>Pseudomonadota</taxon>
        <taxon>Gammaproteobacteria</taxon>
        <taxon>Lysobacterales</taxon>
        <taxon>Rhodanobacteraceae</taxon>
        <taxon>Pseudolysobacter</taxon>
    </lineage>
</organism>
<dbReference type="GO" id="GO:0016747">
    <property type="term" value="F:acyltransferase activity, transferring groups other than amino-acyl groups"/>
    <property type="evidence" value="ECO:0007669"/>
    <property type="project" value="InterPro"/>
</dbReference>
<keyword evidence="1 4" id="KW-0808">Transferase</keyword>
<dbReference type="OrthoDB" id="5525374at2"/>
<dbReference type="InterPro" id="IPR016181">
    <property type="entry name" value="Acyl_CoA_acyltransferase"/>
</dbReference>
<dbReference type="CDD" id="cd04301">
    <property type="entry name" value="NAT_SF"/>
    <property type="match status" value="1"/>
</dbReference>
<dbReference type="KEGG" id="xbc:ELE36_16935"/>
<dbReference type="EMBL" id="CP035704">
    <property type="protein sequence ID" value="QBB71908.1"/>
    <property type="molecule type" value="Genomic_DNA"/>
</dbReference>
<proteinExistence type="predicted"/>
<keyword evidence="5" id="KW-1185">Reference proteome</keyword>
<dbReference type="Gene3D" id="3.40.630.30">
    <property type="match status" value="1"/>
</dbReference>
<protein>
    <submittedName>
        <fullName evidence="4">N-acetyltransferase</fullName>
    </submittedName>
</protein>
<dbReference type="PROSITE" id="PS51186">
    <property type="entry name" value="GNAT"/>
    <property type="match status" value="1"/>
</dbReference>
<reference evidence="4 5" key="1">
    <citation type="submission" date="2019-01" db="EMBL/GenBank/DDBJ databases">
        <title>Pseudolysobacter antarctica gen. nov., sp. nov., isolated from Fildes Peninsula, Antarctica.</title>
        <authorList>
            <person name="Wei Z."/>
            <person name="Peng F."/>
        </authorList>
    </citation>
    <scope>NUCLEOTIDE SEQUENCE [LARGE SCALE GENOMIC DNA]</scope>
    <source>
        <strain evidence="4 5">AQ6-296</strain>
    </source>
</reference>
<dbReference type="PANTHER" id="PTHR43420:SF51">
    <property type="entry name" value="PEPTIDYL-LYSINE N-ACETYLTRANSFERASE YIAC"/>
    <property type="match status" value="1"/>
</dbReference>
<dbReference type="InterPro" id="IPR050680">
    <property type="entry name" value="YpeA/RimI_acetyltransf"/>
</dbReference>
<evidence type="ECO:0000313" key="5">
    <source>
        <dbReference type="Proteomes" id="UP000291562"/>
    </source>
</evidence>
<dbReference type="PANTHER" id="PTHR43420">
    <property type="entry name" value="ACETYLTRANSFERASE"/>
    <property type="match status" value="1"/>
</dbReference>
<dbReference type="SUPFAM" id="SSF55729">
    <property type="entry name" value="Acyl-CoA N-acyltransferases (Nat)"/>
    <property type="match status" value="1"/>
</dbReference>
<evidence type="ECO:0000256" key="1">
    <source>
        <dbReference type="ARBA" id="ARBA00022679"/>
    </source>
</evidence>